<evidence type="ECO:0000256" key="1">
    <source>
        <dbReference type="ARBA" id="ARBA00022741"/>
    </source>
</evidence>
<sequence>MSADGFDSLALALVGASFRVVLDRPEEQVLSSPQAITAALVRPDTGLRDRRSLSRAVEAAKDQLGGALEAFDSNRHEAVPAEQKDRVIAGIISALDGLRLTQRGMASLGPRGESVELLLRREAVKSWGKADAEEEFHRYGRVLLGHAAQYIRSLVSHLTTVVREAGQLPPGMLIQAVERGLAEGVEAVRIPTAHKDVTDEVSTFESRYATAVIEAYDTMELFGIDIPEILRRQPVDVGYITLQSSTRDARHADGTSRANVDTMIADACRIRRDRHGRRIVTHPAQAADHPRPYRVLLTGAAGSGKTTVTQWLALGAARSNFPEALRRWQDLLPFVIQLRYIFSDGKPRSLDVADLARVATRRLGKLPEGWLHERLEQGRALVILDGFDELPPLPHRHRQDVNEWINSLITQYPDAKFIVTSRPEGLDTSWFDRHDFDHLELDAMGLPAIQSFVHRWYLPLLSSVPGNRKKRYAQRRNRLLEHIASRPLVRDLAETPLLCAMLCAFYAVNETVEPRSRAHLYEQVINALTNAREIQRQVPMADQIDLSDKRAYLQAIARYMADNALTTIRLRPLTAFSPPSAKAWDELREHDRGDVTVHELLTDLISGFVGSRTTVDHALRYVAQRSAVLQHVGGNEVQFAHRTFQEYLAACDYADRGEAQDIVPQLRNGDPIWWRIAAFAAAKCNRRDASALVRSLMAEADSAPDQRRELQLLIAECVSTAKVELAIVEPVRTHLAEIFPPRDRDEAAKLVRSRNGDHVLGWLAGHTHDPAWADACIVAAAHIGTPEAMDLIGKYAEELTGQHTTPAWAREVLTEVWDRFDPTDYAQRVLSMVDFGGATVRVDSAAKLAAVGRLHTVRRLVFGGSAGSGHPDLASWKGLRSIEELDCTALELHRLDGIEALQTLVSLGFLSGGLLRDFTPLSALTGLRQLFALQCRHMTDGAFLAPLRNLQNLLLDQVEFDDWSWLRPLEELRNLQVSGGRLHDLDALRHLGDLRTLRLNPSGGLHDAAALTELRSLRRLNLTLAADRPSPVVLPDAADSRLREVTLNGRPTLADVRSVASCGVLTLLSANKVDDLTSLTAVEPLHGIRRLTLENCRSLTRIDSVSGMRDLRRLDLSGSAVQDLAPLTGLMHLEEVVLERCSALTNIAPLLSLPALRRVSFDGITDWLPLDVIDELKDARSVNVNFDSYLMVGQGSA</sequence>
<dbReference type="RefSeq" id="WP_251501105.1">
    <property type="nucleotide sequence ID" value="NZ_CAJSLV010000114.1"/>
</dbReference>
<evidence type="ECO:0000313" key="4">
    <source>
        <dbReference type="EMBL" id="CAG6398983.1"/>
    </source>
</evidence>
<dbReference type="InterPro" id="IPR007111">
    <property type="entry name" value="NACHT_NTPase"/>
</dbReference>
<evidence type="ECO:0000313" key="5">
    <source>
        <dbReference type="Proteomes" id="UP001152519"/>
    </source>
</evidence>
<keyword evidence="1" id="KW-0547">Nucleotide-binding</keyword>
<dbReference type="PROSITE" id="PS50837">
    <property type="entry name" value="NACHT"/>
    <property type="match status" value="1"/>
</dbReference>
<dbReference type="Gene3D" id="3.80.10.10">
    <property type="entry name" value="Ribonuclease Inhibitor"/>
    <property type="match status" value="1"/>
</dbReference>
<protein>
    <submittedName>
        <fullName evidence="4">NACHT domain-containing protein</fullName>
    </submittedName>
</protein>
<dbReference type="InterPro" id="IPR032675">
    <property type="entry name" value="LRR_dom_sf"/>
</dbReference>
<dbReference type="EMBL" id="CAJSLV010000114">
    <property type="protein sequence ID" value="CAG6398983.1"/>
    <property type="molecule type" value="Genomic_DNA"/>
</dbReference>
<dbReference type="SUPFAM" id="SSF52058">
    <property type="entry name" value="L domain-like"/>
    <property type="match status" value="1"/>
</dbReference>
<evidence type="ECO:0000256" key="2">
    <source>
        <dbReference type="ARBA" id="ARBA00022840"/>
    </source>
</evidence>
<organism evidence="4 5">
    <name type="scientific">Actinacidiphila cocklensis</name>
    <dbReference type="NCBI Taxonomy" id="887465"/>
    <lineage>
        <taxon>Bacteria</taxon>
        <taxon>Bacillati</taxon>
        <taxon>Actinomycetota</taxon>
        <taxon>Actinomycetes</taxon>
        <taxon>Kitasatosporales</taxon>
        <taxon>Streptomycetaceae</taxon>
        <taxon>Actinacidiphila</taxon>
    </lineage>
</organism>
<dbReference type="Pfam" id="PF05729">
    <property type="entry name" value="NACHT"/>
    <property type="match status" value="1"/>
</dbReference>
<dbReference type="PANTHER" id="PTHR46844">
    <property type="entry name" value="SLR5058 PROTEIN"/>
    <property type="match status" value="1"/>
</dbReference>
<dbReference type="InterPro" id="IPR027417">
    <property type="entry name" value="P-loop_NTPase"/>
</dbReference>
<dbReference type="AlphaFoldDB" id="A0A9W4GWH4"/>
<dbReference type="GO" id="GO:0005524">
    <property type="term" value="F:ATP binding"/>
    <property type="evidence" value="ECO:0007669"/>
    <property type="project" value="UniProtKB-KW"/>
</dbReference>
<dbReference type="SUPFAM" id="SSF52540">
    <property type="entry name" value="P-loop containing nucleoside triphosphate hydrolases"/>
    <property type="match status" value="1"/>
</dbReference>
<evidence type="ECO:0000259" key="3">
    <source>
        <dbReference type="PROSITE" id="PS50837"/>
    </source>
</evidence>
<keyword evidence="2" id="KW-0067">ATP-binding</keyword>
<comment type="caution">
    <text evidence="4">The sequence shown here is derived from an EMBL/GenBank/DDBJ whole genome shotgun (WGS) entry which is preliminary data.</text>
</comment>
<dbReference type="Proteomes" id="UP001152519">
    <property type="component" value="Unassembled WGS sequence"/>
</dbReference>
<proteinExistence type="predicted"/>
<dbReference type="Gene3D" id="3.40.50.300">
    <property type="entry name" value="P-loop containing nucleotide triphosphate hydrolases"/>
    <property type="match status" value="1"/>
</dbReference>
<keyword evidence="5" id="KW-1185">Reference proteome</keyword>
<dbReference type="PANTHER" id="PTHR46844:SF1">
    <property type="entry name" value="SLR5058 PROTEIN"/>
    <property type="match status" value="1"/>
</dbReference>
<reference evidence="4" key="1">
    <citation type="submission" date="2021-05" db="EMBL/GenBank/DDBJ databases">
        <authorList>
            <person name="Arsene-Ploetze F."/>
        </authorList>
    </citation>
    <scope>NUCLEOTIDE SEQUENCE</scope>
    <source>
        <strain evidence="4">DSM 42138</strain>
    </source>
</reference>
<name>A0A9W4GWH4_9ACTN</name>
<accession>A0A9W4GWH4</accession>
<gene>
    <name evidence="4" type="ORF">SCOCK_80138</name>
</gene>
<feature type="domain" description="NACHT" evidence="3">
    <location>
        <begin position="293"/>
        <end position="507"/>
    </location>
</feature>